<keyword evidence="2" id="KW-1185">Reference proteome</keyword>
<evidence type="ECO:0000313" key="1">
    <source>
        <dbReference type="EMBL" id="MCW9713096.1"/>
    </source>
</evidence>
<dbReference type="Proteomes" id="UP001207337">
    <property type="component" value="Unassembled WGS sequence"/>
</dbReference>
<gene>
    <name evidence="1" type="ORF">LQ318_09290</name>
</gene>
<name>A0ABT3PZ23_9BACT</name>
<dbReference type="Pfam" id="PF19268">
    <property type="entry name" value="CIS_TMP"/>
    <property type="match status" value="1"/>
</dbReference>
<evidence type="ECO:0000313" key="2">
    <source>
        <dbReference type="Proteomes" id="UP001207337"/>
    </source>
</evidence>
<protein>
    <submittedName>
        <fullName evidence="1">Uncharacterized protein</fullName>
    </submittedName>
</protein>
<comment type="caution">
    <text evidence="1">The sequence shown here is derived from an EMBL/GenBank/DDBJ whole genome shotgun (WGS) entry which is preliminary data.</text>
</comment>
<dbReference type="RefSeq" id="WP_265789569.1">
    <property type="nucleotide sequence ID" value="NZ_BAABRS010000002.1"/>
</dbReference>
<organism evidence="1 2">
    <name type="scientific">Fodinibius salicampi</name>
    <dbReference type="NCBI Taxonomy" id="1920655"/>
    <lineage>
        <taxon>Bacteria</taxon>
        <taxon>Pseudomonadati</taxon>
        <taxon>Balneolota</taxon>
        <taxon>Balneolia</taxon>
        <taxon>Balneolales</taxon>
        <taxon>Balneolaceae</taxon>
        <taxon>Fodinibius</taxon>
    </lineage>
</organism>
<dbReference type="InterPro" id="IPR045538">
    <property type="entry name" value="CIS_TMP"/>
</dbReference>
<sequence>MKSVDNEQKHIINKVKAELTIPPTLSQEGDRSEQLKQAIQNALDNIVPELDRTYGDNRSYRMEFLSVELNLQKDDLSQLETLLEEALIDKMISAGHKADNQSKKEDEKQHFEKIEPGQRRVDLLSYFLKTGQFPWWAEGASSADLEDRLREMSAKEWQDLIKPMVLVHPEVLRRLAAQFPEDLLQQLIKKSSGRKAYSVDEIIKALKDISSFLGDQHLAYGTRRRIVTRLYEHAFSGIIFDEETKPIFNKIMGVTFASFRDVGTGIEEWKKWLEKSDGNKYFWLNLLDDKPEIELEEEEKEVEQDRDTEIGEDDDLSVSNGGLVLLNPFIESLFENLGLLEEGEFSQQSARERAVCLLYYLATGHEEFPEHELALPKFLCGWPSGEPINRFLPISEYEIEECDAMLNSAITHWEALKNTSINGFRSNFLQRKGILREEEFGWSLYVERETQDILLEKLPWSLSVVKHEWMDEMLTVHWQ</sequence>
<proteinExistence type="predicted"/>
<accession>A0ABT3PZ23</accession>
<dbReference type="EMBL" id="JAJNDC010000002">
    <property type="protein sequence ID" value="MCW9713096.1"/>
    <property type="molecule type" value="Genomic_DNA"/>
</dbReference>
<reference evidence="1 2" key="1">
    <citation type="submission" date="2021-11" db="EMBL/GenBank/DDBJ databases">
        <title>Aliifidinibius sp. nov., a new bacterium isolated from saline soil.</title>
        <authorList>
            <person name="Galisteo C."/>
            <person name="De La Haba R."/>
            <person name="Sanchez-Porro C."/>
            <person name="Ventosa A."/>
        </authorList>
    </citation>
    <scope>NUCLEOTIDE SEQUENCE [LARGE SCALE GENOMIC DNA]</scope>
    <source>
        <strain evidence="1 2">KACC 190600</strain>
    </source>
</reference>